<dbReference type="AlphaFoldDB" id="A0A176S0U8"/>
<name>A0A176S0U8_9GAMM</name>
<evidence type="ECO:0000313" key="1">
    <source>
        <dbReference type="EMBL" id="OAD21691.1"/>
    </source>
</evidence>
<organism evidence="1 2">
    <name type="scientific">Candidatus Thiomargarita nelsonii</name>
    <dbReference type="NCBI Taxonomy" id="1003181"/>
    <lineage>
        <taxon>Bacteria</taxon>
        <taxon>Pseudomonadati</taxon>
        <taxon>Pseudomonadota</taxon>
        <taxon>Gammaproteobacteria</taxon>
        <taxon>Thiotrichales</taxon>
        <taxon>Thiotrichaceae</taxon>
        <taxon>Thiomargarita</taxon>
    </lineage>
</organism>
<comment type="caution">
    <text evidence="1">The sequence shown here is derived from an EMBL/GenBank/DDBJ whole genome shotgun (WGS) entry which is preliminary data.</text>
</comment>
<sequence>MITQTSVNRLASLKLRLIPISGGDSVTNNLELRTVEFFDQNATFFAAPRTRI</sequence>
<dbReference type="EMBL" id="LUTY01001456">
    <property type="protein sequence ID" value="OAD21691.1"/>
    <property type="molecule type" value="Genomic_DNA"/>
</dbReference>
<evidence type="ECO:0000313" key="2">
    <source>
        <dbReference type="Proteomes" id="UP000076962"/>
    </source>
</evidence>
<reference evidence="1 2" key="1">
    <citation type="submission" date="2016-05" db="EMBL/GenBank/DDBJ databases">
        <title>Single-cell genome of chain-forming Candidatus Thiomargarita nelsonii and comparison to other large sulfur-oxidizing bacteria.</title>
        <authorList>
            <person name="Winkel M."/>
            <person name="Salman V."/>
            <person name="Woyke T."/>
            <person name="Schulz-Vogt H."/>
            <person name="Richter M."/>
            <person name="Flood B."/>
            <person name="Bailey J."/>
            <person name="Amann R."/>
            <person name="Mussmann M."/>
        </authorList>
    </citation>
    <scope>NUCLEOTIDE SEQUENCE [LARGE SCALE GENOMIC DNA]</scope>
    <source>
        <strain evidence="1 2">THI036</strain>
    </source>
</reference>
<proteinExistence type="predicted"/>
<keyword evidence="2" id="KW-1185">Reference proteome</keyword>
<protein>
    <submittedName>
        <fullName evidence="1">Uncharacterized protein</fullName>
    </submittedName>
</protein>
<accession>A0A176S0U8</accession>
<dbReference type="Proteomes" id="UP000076962">
    <property type="component" value="Unassembled WGS sequence"/>
</dbReference>
<gene>
    <name evidence="1" type="ORF">THIOM_002535</name>
</gene>